<reference evidence="14" key="2">
    <citation type="submission" date="2025-08" db="UniProtKB">
        <authorList>
            <consortium name="Ensembl"/>
        </authorList>
    </citation>
    <scope>IDENTIFICATION</scope>
</reference>
<organism evidence="14 15">
    <name type="scientific">Myripristis murdjan</name>
    <name type="common">pinecone soldierfish</name>
    <dbReference type="NCBI Taxonomy" id="586833"/>
    <lineage>
        <taxon>Eukaryota</taxon>
        <taxon>Metazoa</taxon>
        <taxon>Chordata</taxon>
        <taxon>Craniata</taxon>
        <taxon>Vertebrata</taxon>
        <taxon>Euteleostomi</taxon>
        <taxon>Actinopterygii</taxon>
        <taxon>Neopterygii</taxon>
        <taxon>Teleostei</taxon>
        <taxon>Neoteleostei</taxon>
        <taxon>Acanthomorphata</taxon>
        <taxon>Holocentriformes</taxon>
        <taxon>Holocentridae</taxon>
        <taxon>Myripristis</taxon>
    </lineage>
</organism>
<protein>
    <recommendedName>
        <fullName evidence="12">Cell cycle checkpoint control protein RAD9A</fullName>
        <ecNumber evidence="4">3.1.11.2</ecNumber>
    </recommendedName>
    <alternativeName>
        <fullName evidence="13">DNA repair exonuclease rad9 homolog A</fullName>
    </alternativeName>
</protein>
<dbReference type="GO" id="GO:0000076">
    <property type="term" value="P:DNA replication checkpoint signaling"/>
    <property type="evidence" value="ECO:0007669"/>
    <property type="project" value="TreeGrafter"/>
</dbReference>
<dbReference type="PANTHER" id="PTHR15237:SF2">
    <property type="entry name" value="CELL CYCLE CHECKPOINT CONTROL PROTEIN RAD9B"/>
    <property type="match status" value="1"/>
</dbReference>
<keyword evidence="6" id="KW-0540">Nuclease</keyword>
<reference evidence="14" key="3">
    <citation type="submission" date="2025-09" db="UniProtKB">
        <authorList>
            <consortium name="Ensembl"/>
        </authorList>
    </citation>
    <scope>IDENTIFICATION</scope>
</reference>
<accession>A0A667YKN3</accession>
<evidence type="ECO:0000256" key="9">
    <source>
        <dbReference type="ARBA" id="ARBA00022839"/>
    </source>
</evidence>
<dbReference type="Ensembl" id="ENSMMDT00005024937.1">
    <property type="protein sequence ID" value="ENSMMDP00005024414.1"/>
    <property type="gene ID" value="ENSMMDG00005011747.1"/>
</dbReference>
<proteinExistence type="inferred from homology"/>
<evidence type="ECO:0000256" key="5">
    <source>
        <dbReference type="ARBA" id="ARBA00022553"/>
    </source>
</evidence>
<dbReference type="InterPro" id="IPR007268">
    <property type="entry name" value="Rad9/Ddc1"/>
</dbReference>
<evidence type="ECO:0000256" key="13">
    <source>
        <dbReference type="ARBA" id="ARBA00079896"/>
    </source>
</evidence>
<dbReference type="SUPFAM" id="SSF55979">
    <property type="entry name" value="DNA clamp"/>
    <property type="match status" value="1"/>
</dbReference>
<evidence type="ECO:0000256" key="2">
    <source>
        <dbReference type="ARBA" id="ARBA00004123"/>
    </source>
</evidence>
<evidence type="ECO:0000256" key="3">
    <source>
        <dbReference type="ARBA" id="ARBA00008494"/>
    </source>
</evidence>
<dbReference type="Pfam" id="PF04139">
    <property type="entry name" value="Rad9"/>
    <property type="match status" value="1"/>
</dbReference>
<dbReference type="InParanoid" id="A0A667YKN3"/>
<evidence type="ECO:0000256" key="8">
    <source>
        <dbReference type="ARBA" id="ARBA00022801"/>
    </source>
</evidence>
<keyword evidence="15" id="KW-1185">Reference proteome</keyword>
<sequence>MSSLCCAPDPAAFGKAVHALSRIGDALWLDPTVKGLAVRSVNSAHSAYACFLFSPLFFERYSLGSGPQQDGGTCLFVIKSVMPLFRCLASIERNVDRCQISVNTSDDRVVFQFFCRHGITKTYNLHYQESEALQAVFNSHLCPNVLKAQARLALVFCTNHVLVASTML</sequence>
<evidence type="ECO:0000256" key="4">
    <source>
        <dbReference type="ARBA" id="ARBA00012115"/>
    </source>
</evidence>
<evidence type="ECO:0000313" key="15">
    <source>
        <dbReference type="Proteomes" id="UP000472263"/>
    </source>
</evidence>
<evidence type="ECO:0000256" key="1">
    <source>
        <dbReference type="ARBA" id="ARBA00000493"/>
    </source>
</evidence>
<comment type="subcellular location">
    <subcellularLocation>
        <location evidence="2">Nucleus</location>
    </subcellularLocation>
</comment>
<dbReference type="Proteomes" id="UP000472263">
    <property type="component" value="Chromosome 9"/>
</dbReference>
<reference evidence="14" key="1">
    <citation type="submission" date="2019-06" db="EMBL/GenBank/DDBJ databases">
        <authorList>
            <consortium name="Wellcome Sanger Institute Data Sharing"/>
        </authorList>
    </citation>
    <scope>NUCLEOTIDE SEQUENCE [LARGE SCALE GENOMIC DNA]</scope>
</reference>
<dbReference type="InterPro" id="IPR046938">
    <property type="entry name" value="DNA_clamp_sf"/>
</dbReference>
<evidence type="ECO:0000256" key="6">
    <source>
        <dbReference type="ARBA" id="ARBA00022722"/>
    </source>
</evidence>
<dbReference type="GO" id="GO:0008311">
    <property type="term" value="F:double-stranded DNA 3'-5' DNA exonuclease activity"/>
    <property type="evidence" value="ECO:0007669"/>
    <property type="project" value="UniProtKB-EC"/>
</dbReference>
<evidence type="ECO:0000256" key="10">
    <source>
        <dbReference type="ARBA" id="ARBA00023242"/>
    </source>
</evidence>
<evidence type="ECO:0000256" key="11">
    <source>
        <dbReference type="ARBA" id="ARBA00059283"/>
    </source>
</evidence>
<keyword evidence="10" id="KW-0539">Nucleus</keyword>
<dbReference type="GO" id="GO:0071479">
    <property type="term" value="P:cellular response to ionizing radiation"/>
    <property type="evidence" value="ECO:0007669"/>
    <property type="project" value="TreeGrafter"/>
</dbReference>
<evidence type="ECO:0000256" key="12">
    <source>
        <dbReference type="ARBA" id="ARBA00069752"/>
    </source>
</evidence>
<keyword evidence="8" id="KW-0378">Hydrolase</keyword>
<evidence type="ECO:0000313" key="14">
    <source>
        <dbReference type="Ensembl" id="ENSMMDP00005024414.1"/>
    </source>
</evidence>
<comment type="function">
    <text evidence="11">Component of the 9-1-1 cell-cycle checkpoint response complex that plays a major role in DNA repair. The 9-1-1 complex is recruited to DNA lesion upon damage by the RAD17-replication factor C (RFC) clamp loader complex. Acts then as a sliding clamp platform on DNA for several proteins involved in long-patch base excision repair (LP-BER). The 9-1-1 complex stimulates DNA polymerase beta (POLB) activity by increasing its affinity for the 3'-OH end of the primer-template and stabilizes POLB to those sites where LP-BER proceeds; endonuclease FEN1 cleavage activity on substrates with double, nick, or gap flaps of distinct sequences and lengths; and DNA ligase I (LIG1) on long-patch base excision repair substrates. The 9-1-1 complex is necessary for the recruitment of RHNO1 to sites of double-stranded breaks (DSB) occurring during the S phase. RAD9A possesses 3'-&gt;5' double stranded DNA exonuclease activity.</text>
</comment>
<dbReference type="GO" id="GO:0030896">
    <property type="term" value="C:checkpoint clamp complex"/>
    <property type="evidence" value="ECO:0007669"/>
    <property type="project" value="InterPro"/>
</dbReference>
<evidence type="ECO:0000256" key="7">
    <source>
        <dbReference type="ARBA" id="ARBA00022763"/>
    </source>
</evidence>
<dbReference type="AlphaFoldDB" id="A0A667YKN3"/>
<dbReference type="GO" id="GO:0031573">
    <property type="term" value="P:mitotic intra-S DNA damage checkpoint signaling"/>
    <property type="evidence" value="ECO:0007669"/>
    <property type="project" value="TreeGrafter"/>
</dbReference>
<dbReference type="GeneTree" id="ENSGT00390000005767"/>
<name>A0A667YKN3_9TELE</name>
<comment type="similarity">
    <text evidence="3">Belongs to the rad9 family.</text>
</comment>
<keyword evidence="5" id="KW-0597">Phosphoprotein</keyword>
<dbReference type="Gene3D" id="3.70.10.10">
    <property type="match status" value="1"/>
</dbReference>
<dbReference type="FunFam" id="3.70.10.10:FF:000005">
    <property type="entry name" value="Cell cycle checkpoint control protein"/>
    <property type="match status" value="1"/>
</dbReference>
<keyword evidence="7" id="KW-0227">DNA damage</keyword>
<keyword evidence="9" id="KW-0269">Exonuclease</keyword>
<dbReference type="PANTHER" id="PTHR15237">
    <property type="entry name" value="DNA REPAIR PROTEIN RAD9"/>
    <property type="match status" value="1"/>
</dbReference>
<dbReference type="GO" id="GO:0006281">
    <property type="term" value="P:DNA repair"/>
    <property type="evidence" value="ECO:0007669"/>
    <property type="project" value="TreeGrafter"/>
</dbReference>
<comment type="catalytic activity">
    <reaction evidence="1">
        <text>Exonucleolytic cleavage in the 3'- to 5'-direction to yield nucleoside 5'-phosphates.</text>
        <dbReference type="EC" id="3.1.11.2"/>
    </reaction>
</comment>
<dbReference type="EC" id="3.1.11.2" evidence="4"/>